<dbReference type="Proteomes" id="UP000245609">
    <property type="component" value="Unassembled WGS sequence"/>
</dbReference>
<organism evidence="1 2">
    <name type="scientific">Smittium megazygosporum</name>
    <dbReference type="NCBI Taxonomy" id="133381"/>
    <lineage>
        <taxon>Eukaryota</taxon>
        <taxon>Fungi</taxon>
        <taxon>Fungi incertae sedis</taxon>
        <taxon>Zoopagomycota</taxon>
        <taxon>Kickxellomycotina</taxon>
        <taxon>Harpellomycetes</taxon>
        <taxon>Harpellales</taxon>
        <taxon>Legeriomycetaceae</taxon>
        <taxon>Smittium</taxon>
    </lineage>
</organism>
<protein>
    <submittedName>
        <fullName evidence="1">Uncharacterized protein</fullName>
    </submittedName>
</protein>
<sequence>MISSEQVNKVLDEIEIVILGTPLSSNTLPLNYISLQYKLSFGAWIHHLKKVTENLRFRFRMQGRLRMLNAKVQNQINQHMSFWLVSAR</sequence>
<name>A0A2T9ZLF1_9FUNG</name>
<accession>A0A2T9ZLF1</accession>
<keyword evidence="2" id="KW-1185">Reference proteome</keyword>
<dbReference type="EMBL" id="MBFS01000006">
    <property type="protein sequence ID" value="PVV05419.1"/>
    <property type="molecule type" value="Genomic_DNA"/>
</dbReference>
<evidence type="ECO:0000313" key="2">
    <source>
        <dbReference type="Proteomes" id="UP000245609"/>
    </source>
</evidence>
<dbReference type="AlphaFoldDB" id="A0A2T9ZLF1"/>
<reference evidence="1 2" key="1">
    <citation type="journal article" date="2018" name="MBio">
        <title>Comparative Genomics Reveals the Core Gene Toolbox for the Fungus-Insect Symbiosis.</title>
        <authorList>
            <person name="Wang Y."/>
            <person name="Stata M."/>
            <person name="Wang W."/>
            <person name="Stajich J.E."/>
            <person name="White M.M."/>
            <person name="Moncalvo J.M."/>
        </authorList>
    </citation>
    <scope>NUCLEOTIDE SEQUENCE [LARGE SCALE GENOMIC DNA]</scope>
    <source>
        <strain evidence="1 2">SC-DP-2</strain>
    </source>
</reference>
<proteinExistence type="predicted"/>
<gene>
    <name evidence="1" type="ORF">BB560_000058</name>
</gene>
<evidence type="ECO:0000313" key="1">
    <source>
        <dbReference type="EMBL" id="PVV05419.1"/>
    </source>
</evidence>
<comment type="caution">
    <text evidence="1">The sequence shown here is derived from an EMBL/GenBank/DDBJ whole genome shotgun (WGS) entry which is preliminary data.</text>
</comment>